<evidence type="ECO:0000256" key="1">
    <source>
        <dbReference type="SAM" id="MobiDB-lite"/>
    </source>
</evidence>
<accession>A0A0S3R4B9</accession>
<evidence type="ECO:0000313" key="3">
    <source>
        <dbReference type="Proteomes" id="UP000291084"/>
    </source>
</evidence>
<organism evidence="2 3">
    <name type="scientific">Vigna angularis var. angularis</name>
    <dbReference type="NCBI Taxonomy" id="157739"/>
    <lineage>
        <taxon>Eukaryota</taxon>
        <taxon>Viridiplantae</taxon>
        <taxon>Streptophyta</taxon>
        <taxon>Embryophyta</taxon>
        <taxon>Tracheophyta</taxon>
        <taxon>Spermatophyta</taxon>
        <taxon>Magnoliopsida</taxon>
        <taxon>eudicotyledons</taxon>
        <taxon>Gunneridae</taxon>
        <taxon>Pentapetalae</taxon>
        <taxon>rosids</taxon>
        <taxon>fabids</taxon>
        <taxon>Fabales</taxon>
        <taxon>Fabaceae</taxon>
        <taxon>Papilionoideae</taxon>
        <taxon>50 kb inversion clade</taxon>
        <taxon>NPAAA clade</taxon>
        <taxon>indigoferoid/millettioid clade</taxon>
        <taxon>Phaseoleae</taxon>
        <taxon>Vigna</taxon>
    </lineage>
</organism>
<feature type="compositionally biased region" description="Basic and acidic residues" evidence="1">
    <location>
        <begin position="10"/>
        <end position="27"/>
    </location>
</feature>
<dbReference type="AlphaFoldDB" id="A0A0S3R4B9"/>
<dbReference type="EMBL" id="AP015034">
    <property type="protein sequence ID" value="BAT75427.1"/>
    <property type="molecule type" value="Genomic_DNA"/>
</dbReference>
<keyword evidence="3" id="KW-1185">Reference proteome</keyword>
<gene>
    <name evidence="2" type="primary">Vigan.01G328600</name>
    <name evidence="2" type="ORF">VIGAN_01328600</name>
</gene>
<reference evidence="2 3" key="1">
    <citation type="journal article" date="2015" name="Sci. Rep.">
        <title>The power of single molecule real-time sequencing technology in the de novo assembly of a eukaryotic genome.</title>
        <authorList>
            <person name="Sakai H."/>
            <person name="Naito K."/>
            <person name="Ogiso-Tanaka E."/>
            <person name="Takahashi Y."/>
            <person name="Iseki K."/>
            <person name="Muto C."/>
            <person name="Satou K."/>
            <person name="Teruya K."/>
            <person name="Shiroma A."/>
            <person name="Shimoji M."/>
            <person name="Hirano T."/>
            <person name="Itoh T."/>
            <person name="Kaga A."/>
            <person name="Tomooka N."/>
        </authorList>
    </citation>
    <scope>NUCLEOTIDE SEQUENCE [LARGE SCALE GENOMIC DNA]</scope>
    <source>
        <strain evidence="3">cv. Shumari</strain>
    </source>
</reference>
<name>A0A0S3R4B9_PHAAN</name>
<feature type="region of interest" description="Disordered" evidence="1">
    <location>
        <begin position="1"/>
        <end position="27"/>
    </location>
</feature>
<evidence type="ECO:0000313" key="2">
    <source>
        <dbReference type="EMBL" id="BAT75427.1"/>
    </source>
</evidence>
<protein>
    <submittedName>
        <fullName evidence="2">Uncharacterized protein</fullName>
    </submittedName>
</protein>
<sequence>MPVEAGTTSSKEDITKGSAEAERNKLIRPELESSLPTAVNGSCRPYNIADRSLRLISKPLLVVETSEDLHPPKYAVSGQINTL</sequence>
<dbReference type="Proteomes" id="UP000291084">
    <property type="component" value="Chromosome 1"/>
</dbReference>
<proteinExistence type="predicted"/>